<dbReference type="SUPFAM" id="SSF51306">
    <property type="entry name" value="LexA/Signal peptidase"/>
    <property type="match status" value="1"/>
</dbReference>
<feature type="active site" evidence="6">
    <location>
        <position position="153"/>
    </location>
</feature>
<dbReference type="InterPro" id="IPR000223">
    <property type="entry name" value="Pept_S26A_signal_pept_1"/>
</dbReference>
<keyword evidence="5 7" id="KW-0378">Hydrolase</keyword>
<keyword evidence="7" id="KW-0472">Membrane</keyword>
<dbReference type="PANTHER" id="PTHR43390">
    <property type="entry name" value="SIGNAL PEPTIDASE I"/>
    <property type="match status" value="1"/>
</dbReference>
<evidence type="ECO:0000313" key="9">
    <source>
        <dbReference type="EMBL" id="TDS57513.1"/>
    </source>
</evidence>
<dbReference type="EMBL" id="SOAG01000015">
    <property type="protein sequence ID" value="TDS57513.1"/>
    <property type="molecule type" value="Genomic_DNA"/>
</dbReference>
<feature type="transmembrane region" description="Helical" evidence="7">
    <location>
        <begin position="126"/>
        <end position="144"/>
    </location>
</feature>
<dbReference type="PRINTS" id="PR00727">
    <property type="entry name" value="LEADERPTASE"/>
</dbReference>
<comment type="subcellular location">
    <subcellularLocation>
        <location evidence="7">Membrane</location>
        <topology evidence="7">Single-pass type II membrane protein</topology>
    </subcellularLocation>
</comment>
<keyword evidence="10" id="KW-1185">Reference proteome</keyword>
<sequence>MTITEWFLFFIVIQIIHFLGTWKLYVKAGRKAWEAAVPIYNGIVLMKIINRPVWWVILLFIPIVNLIMFPVVWVETLRSFGKKSTADTILGVVTLGLYIYFINYVGSVKYVENRSLKPTTSSGETVSSILFAVIVATVIHTYVIQPYTIPSSSLEKTLLVGDFLFVSKFHYGARTPMTTVALPMAHDTIPLTRKKSYFAKPHLPYFRIPGFQKIQHNDIVVFSWPTDTVYQFNDPLRRKAVFKPIDKKTNYVKRAVGLPGENLSIKDGVVYINDKELQLNDRAKLQYSYLVMTDGSRQLDLQGLAKKLDITDPFGYVQNPQNAIFFRALTQEDVEYIKTFSTVKEVIKSPFNSIDGAVFPHTQQDWTENNMGPLHIPAKGETVTLTEENLPFYKRAIEVYENNKLEIKDGQIYIDNQQTDQYTFHQDYYFMMGDNRDNSEDSRFWGYVPEDHIVGKPVFIWMSLDQNVPWSKALDKFRWERMFTTVNGNGKQVSYFPYFVIVMIGIFGYNFYKKRKDKKKSKF</sequence>
<reference evidence="9 10" key="1">
    <citation type="submission" date="2019-03" db="EMBL/GenBank/DDBJ databases">
        <title>Genomic Encyclopedia of Archaeal and Bacterial Type Strains, Phase II (KMG-II): from individual species to whole genera.</title>
        <authorList>
            <person name="Goeker M."/>
        </authorList>
    </citation>
    <scope>NUCLEOTIDE SEQUENCE [LARGE SCALE GENOMIC DNA]</scope>
    <source>
        <strain evidence="9 10">DSM 28213</strain>
    </source>
</reference>
<keyword evidence="7" id="KW-0812">Transmembrane</keyword>
<dbReference type="RefSeq" id="WP_133712692.1">
    <property type="nucleotide sequence ID" value="NZ_SOAG01000015.1"/>
</dbReference>
<feature type="transmembrane region" description="Helical" evidence="7">
    <location>
        <begin position="53"/>
        <end position="74"/>
    </location>
</feature>
<dbReference type="OrthoDB" id="9802919at2"/>
<evidence type="ECO:0000259" key="8">
    <source>
        <dbReference type="Pfam" id="PF10502"/>
    </source>
</evidence>
<gene>
    <name evidence="9" type="ORF">C8P70_11512</name>
</gene>
<dbReference type="InterPro" id="IPR019757">
    <property type="entry name" value="Pept_S26A_signal_pept_1_Lys-AS"/>
</dbReference>
<evidence type="ECO:0000313" key="10">
    <source>
        <dbReference type="Proteomes" id="UP000295215"/>
    </source>
</evidence>
<dbReference type="PROSITE" id="PS00760">
    <property type="entry name" value="SPASE_I_2"/>
    <property type="match status" value="1"/>
</dbReference>
<dbReference type="InterPro" id="IPR019758">
    <property type="entry name" value="Pept_S26A_signal_pept_1_CS"/>
</dbReference>
<dbReference type="GO" id="GO:0009003">
    <property type="term" value="F:signal peptidase activity"/>
    <property type="evidence" value="ECO:0007669"/>
    <property type="project" value="UniProtKB-EC"/>
</dbReference>
<evidence type="ECO:0000256" key="3">
    <source>
        <dbReference type="ARBA" id="ARBA00013208"/>
    </source>
</evidence>
<dbReference type="InterPro" id="IPR043739">
    <property type="entry name" value="DUF5684"/>
</dbReference>
<dbReference type="EC" id="3.4.21.89" evidence="3 7"/>
<accession>A0A4R7EYJ0</accession>
<organism evidence="9 10">
    <name type="scientific">Myroides indicus</name>
    <dbReference type="NCBI Taxonomy" id="1323422"/>
    <lineage>
        <taxon>Bacteria</taxon>
        <taxon>Pseudomonadati</taxon>
        <taxon>Bacteroidota</taxon>
        <taxon>Flavobacteriia</taxon>
        <taxon>Flavobacteriales</taxon>
        <taxon>Flavobacteriaceae</taxon>
        <taxon>Myroides</taxon>
    </lineage>
</organism>
<feature type="active site" evidence="6">
    <location>
        <position position="253"/>
    </location>
</feature>
<evidence type="ECO:0000256" key="2">
    <source>
        <dbReference type="ARBA" id="ARBA00009370"/>
    </source>
</evidence>
<protein>
    <recommendedName>
        <fullName evidence="4 7">Signal peptidase I</fullName>
        <ecNumber evidence="3 7">3.4.21.89</ecNumber>
    </recommendedName>
</protein>
<evidence type="ECO:0000256" key="1">
    <source>
        <dbReference type="ARBA" id="ARBA00000677"/>
    </source>
</evidence>
<feature type="domain" description="Peptidase S26" evidence="8">
    <location>
        <begin position="380"/>
        <end position="462"/>
    </location>
</feature>
<evidence type="ECO:0000256" key="7">
    <source>
        <dbReference type="RuleBase" id="RU362042"/>
    </source>
</evidence>
<comment type="similarity">
    <text evidence="2 7">Belongs to the peptidase S26 family.</text>
</comment>
<dbReference type="Proteomes" id="UP000295215">
    <property type="component" value="Unassembled WGS sequence"/>
</dbReference>
<evidence type="ECO:0000256" key="6">
    <source>
        <dbReference type="PIRSR" id="PIRSR600223-1"/>
    </source>
</evidence>
<feature type="transmembrane region" description="Helical" evidence="7">
    <location>
        <begin position="495"/>
        <end position="512"/>
    </location>
</feature>
<dbReference type="Pfam" id="PF10502">
    <property type="entry name" value="Peptidase_S26"/>
    <property type="match status" value="2"/>
</dbReference>
<dbReference type="Pfam" id="PF18936">
    <property type="entry name" value="DUF5684"/>
    <property type="match status" value="1"/>
</dbReference>
<dbReference type="NCBIfam" id="TIGR02227">
    <property type="entry name" value="sigpep_I_bact"/>
    <property type="match status" value="2"/>
</dbReference>
<feature type="transmembrane region" description="Helical" evidence="7">
    <location>
        <begin position="86"/>
        <end position="105"/>
    </location>
</feature>
<feature type="domain" description="Peptidase S26" evidence="8">
    <location>
        <begin position="124"/>
        <end position="282"/>
    </location>
</feature>
<dbReference type="GO" id="GO:0004252">
    <property type="term" value="F:serine-type endopeptidase activity"/>
    <property type="evidence" value="ECO:0007669"/>
    <property type="project" value="InterPro"/>
</dbReference>
<feature type="transmembrane region" description="Helical" evidence="7">
    <location>
        <begin position="6"/>
        <end position="25"/>
    </location>
</feature>
<dbReference type="GO" id="GO:0016020">
    <property type="term" value="C:membrane"/>
    <property type="evidence" value="ECO:0007669"/>
    <property type="project" value="UniProtKB-SubCell"/>
</dbReference>
<dbReference type="InterPro" id="IPR019533">
    <property type="entry name" value="Peptidase_S26"/>
</dbReference>
<evidence type="ECO:0000256" key="4">
    <source>
        <dbReference type="ARBA" id="ARBA00019232"/>
    </source>
</evidence>
<proteinExistence type="inferred from homology"/>
<evidence type="ECO:0000256" key="5">
    <source>
        <dbReference type="ARBA" id="ARBA00022801"/>
    </source>
</evidence>
<comment type="catalytic activity">
    <reaction evidence="1 7">
        <text>Cleavage of hydrophobic, N-terminal signal or leader sequences from secreted and periplasmic proteins.</text>
        <dbReference type="EC" id="3.4.21.89"/>
    </reaction>
</comment>
<dbReference type="AlphaFoldDB" id="A0A4R7EYJ0"/>
<name>A0A4R7EYJ0_9FLAO</name>
<keyword evidence="7" id="KW-1133">Transmembrane helix</keyword>
<comment type="caution">
    <text evidence="9">The sequence shown here is derived from an EMBL/GenBank/DDBJ whole genome shotgun (WGS) entry which is preliminary data.</text>
</comment>
<dbReference type="PROSITE" id="PS00761">
    <property type="entry name" value="SPASE_I_3"/>
    <property type="match status" value="1"/>
</dbReference>
<dbReference type="CDD" id="cd06530">
    <property type="entry name" value="S26_SPase_I"/>
    <property type="match status" value="2"/>
</dbReference>
<dbReference type="Gene3D" id="2.10.109.10">
    <property type="entry name" value="Umud Fragment, subunit A"/>
    <property type="match status" value="2"/>
</dbReference>
<dbReference type="PANTHER" id="PTHR43390:SF1">
    <property type="entry name" value="CHLOROPLAST PROCESSING PEPTIDASE"/>
    <property type="match status" value="1"/>
</dbReference>
<keyword evidence="7" id="KW-0645">Protease</keyword>
<dbReference type="GO" id="GO:0006465">
    <property type="term" value="P:signal peptide processing"/>
    <property type="evidence" value="ECO:0007669"/>
    <property type="project" value="InterPro"/>
</dbReference>
<comment type="caution">
    <text evidence="7">Lacks conserved residue(s) required for the propagation of feature annotation.</text>
</comment>
<dbReference type="InterPro" id="IPR036286">
    <property type="entry name" value="LexA/Signal_pep-like_sf"/>
</dbReference>